<proteinExistence type="predicted"/>
<dbReference type="InterPro" id="IPR016137">
    <property type="entry name" value="RGS"/>
</dbReference>
<dbReference type="Gene3D" id="1.10.167.10">
    <property type="entry name" value="Regulator of G-protein Signalling 4, domain 2"/>
    <property type="match status" value="1"/>
</dbReference>
<evidence type="ECO:0000313" key="3">
    <source>
        <dbReference type="RefSeq" id="XP_015262500.1"/>
    </source>
</evidence>
<dbReference type="PANTHER" id="PTHR10845:SF32">
    <property type="entry name" value="REGULATOR OF G-PROTEIN SIGNALING 13"/>
    <property type="match status" value="1"/>
</dbReference>
<accession>A0ABM1JM13</accession>
<dbReference type="Pfam" id="PF00615">
    <property type="entry name" value="RGS"/>
    <property type="match status" value="1"/>
</dbReference>
<dbReference type="PANTHER" id="PTHR10845">
    <property type="entry name" value="REGULATOR OF G PROTEIN SIGNALING"/>
    <property type="match status" value="1"/>
</dbReference>
<keyword evidence="2" id="KW-1185">Reference proteome</keyword>
<name>A0ABM1JM13_GEKJA</name>
<dbReference type="SUPFAM" id="SSF48097">
    <property type="entry name" value="Regulator of G-protein signaling, RGS"/>
    <property type="match status" value="1"/>
</dbReference>
<sequence>MCLDEVLQWSQSFEKLMATKRQLGKGEQINIDSPTREAIIMNIQKPTPSCFDEAQRIVYLHMERDSYPRFLGSAIYQSLLRRLSARREPSVSIKETE</sequence>
<dbReference type="GeneID" id="107106809"/>
<evidence type="ECO:0000259" key="1">
    <source>
        <dbReference type="PROSITE" id="PS50132"/>
    </source>
</evidence>
<dbReference type="RefSeq" id="XP_015262500.1">
    <property type="nucleotide sequence ID" value="XM_015407014.1"/>
</dbReference>
<dbReference type="InterPro" id="IPR044926">
    <property type="entry name" value="RGS_subdomain_2"/>
</dbReference>
<reference evidence="3" key="1">
    <citation type="submission" date="2025-08" db="UniProtKB">
        <authorList>
            <consortium name="RefSeq"/>
        </authorList>
    </citation>
    <scope>IDENTIFICATION</scope>
</reference>
<protein>
    <submittedName>
        <fullName evidence="3">Regulator of G-protein signaling 13-like</fullName>
    </submittedName>
</protein>
<dbReference type="InterPro" id="IPR036305">
    <property type="entry name" value="RGS_sf"/>
</dbReference>
<dbReference type="PROSITE" id="PS50132">
    <property type="entry name" value="RGS"/>
    <property type="match status" value="1"/>
</dbReference>
<evidence type="ECO:0000313" key="2">
    <source>
        <dbReference type="Proteomes" id="UP000694871"/>
    </source>
</evidence>
<gene>
    <name evidence="3" type="primary">LOC107106809</name>
</gene>
<organism evidence="2 3">
    <name type="scientific">Gekko japonicus</name>
    <name type="common">Schlegel's Japanese gecko</name>
    <dbReference type="NCBI Taxonomy" id="146911"/>
    <lineage>
        <taxon>Eukaryota</taxon>
        <taxon>Metazoa</taxon>
        <taxon>Chordata</taxon>
        <taxon>Craniata</taxon>
        <taxon>Vertebrata</taxon>
        <taxon>Euteleostomi</taxon>
        <taxon>Lepidosauria</taxon>
        <taxon>Squamata</taxon>
        <taxon>Bifurcata</taxon>
        <taxon>Gekkota</taxon>
        <taxon>Gekkonidae</taxon>
        <taxon>Gekkoninae</taxon>
        <taxon>Gekko</taxon>
    </lineage>
</organism>
<feature type="domain" description="RGS" evidence="1">
    <location>
        <begin position="30"/>
        <end position="80"/>
    </location>
</feature>
<dbReference type="Proteomes" id="UP000694871">
    <property type="component" value="Unplaced"/>
</dbReference>